<evidence type="ECO:0000313" key="3">
    <source>
        <dbReference type="EMBL" id="MBD7958546.1"/>
    </source>
</evidence>
<comment type="caution">
    <text evidence="3">The sequence shown here is derived from an EMBL/GenBank/DDBJ whole genome shotgun (WGS) entry which is preliminary data.</text>
</comment>
<accession>A0ABR8S503</accession>
<gene>
    <name evidence="3" type="ORF">H9651_12925</name>
</gene>
<protein>
    <submittedName>
        <fullName evidence="3">DUF4082 domain-containing protein</fullName>
    </submittedName>
</protein>
<feature type="domain" description="DUF4082" evidence="2">
    <location>
        <begin position="54"/>
        <end position="192"/>
    </location>
</feature>
<name>A0ABR8S503_9MICO</name>
<reference evidence="3 4" key="1">
    <citation type="submission" date="2020-08" db="EMBL/GenBank/DDBJ databases">
        <title>A Genomic Blueprint of the Chicken Gut Microbiome.</title>
        <authorList>
            <person name="Gilroy R."/>
            <person name="Ravi A."/>
            <person name="Getino M."/>
            <person name="Pursley I."/>
            <person name="Horton D.L."/>
            <person name="Alikhan N.-F."/>
            <person name="Baker D."/>
            <person name="Gharbi K."/>
            <person name="Hall N."/>
            <person name="Watson M."/>
            <person name="Adriaenssens E.M."/>
            <person name="Foster-Nyarko E."/>
            <person name="Jarju S."/>
            <person name="Secka A."/>
            <person name="Antonio M."/>
            <person name="Oren A."/>
            <person name="Chaudhuri R."/>
            <person name="La Ragione R.M."/>
            <person name="Hildebrand F."/>
            <person name="Pallen M.J."/>
        </authorList>
    </citation>
    <scope>NUCLEOTIDE SEQUENCE [LARGE SCALE GENOMIC DNA]</scope>
    <source>
        <strain evidence="3 4">Sa4CUA7</strain>
    </source>
</reference>
<evidence type="ECO:0000313" key="4">
    <source>
        <dbReference type="Proteomes" id="UP000648352"/>
    </source>
</evidence>
<evidence type="ECO:0000256" key="1">
    <source>
        <dbReference type="SAM" id="MobiDB-lite"/>
    </source>
</evidence>
<feature type="region of interest" description="Disordered" evidence="1">
    <location>
        <begin position="202"/>
        <end position="234"/>
    </location>
</feature>
<dbReference type="PANTHER" id="PTHR48148:SF2">
    <property type="entry name" value="PA14 DOMAIN-CONTAINING PROTEIN"/>
    <property type="match status" value="1"/>
</dbReference>
<dbReference type="RefSeq" id="WP_191719740.1">
    <property type="nucleotide sequence ID" value="NZ_JACSQP010000009.1"/>
</dbReference>
<organism evidence="3 4">
    <name type="scientific">Microbacterium pullorum</name>
    <dbReference type="NCBI Taxonomy" id="2762236"/>
    <lineage>
        <taxon>Bacteria</taxon>
        <taxon>Bacillati</taxon>
        <taxon>Actinomycetota</taxon>
        <taxon>Actinomycetes</taxon>
        <taxon>Micrococcales</taxon>
        <taxon>Microbacteriaceae</taxon>
        <taxon>Microbacterium</taxon>
    </lineage>
</organism>
<keyword evidence="4" id="KW-1185">Reference proteome</keyword>
<dbReference type="Proteomes" id="UP000648352">
    <property type="component" value="Unassembled WGS sequence"/>
</dbReference>
<dbReference type="EMBL" id="JACSQP010000009">
    <property type="protein sequence ID" value="MBD7958546.1"/>
    <property type="molecule type" value="Genomic_DNA"/>
</dbReference>
<sequence>MLLLGVVTSRAAGDADATQTQPVEVSVFGASAPPAAETAETAETATRSAFADTARPAVPVDPDTRAVELGMRFSPTTAGTVTGIRFYKTAANVGQHVGSLWNENGELLARVTFAPATVEGWQSASLSSPVALTADREYVVSYTAESGAYSVEEDYFVRSRTVDGLRLPRAAGVYSYEAGFPTASHRYSNYFVDVVFAPAADPGDGQPTPAPTPTASVPPASASVLDETPSPGAEDIDAASVELGMRFSPKVDGAITAIRFFKTPGNSGLHRGTLWDADGRALARVTFPETSTQGWQLARLDSPVAVTAGDEYVVSYLAPRGRYVSEERFFDRGIDGLYLSVPATAGVYAYGSGGFPTDDYENSNYYVDVVFTPEPTTTPPPTSTPTPVPTPSPSPVPTTPAPSPTPTPTASPTPSPEPHGSVLDLPQEAWWGGPAYYSRFPRANAAGWDEPTFFPIAVFFGKPAHAASLAAIGVNTFMGAEHDGSPVSVVTRTGISLIAQDEWTSQEVGSDTRVVGWHVSDECDMGLGGCDSPQGEQGSLAIQRGYVDALRGKADGRFLQANFGNGVLGTYWSPTTMDDHVALMDVTSVDKYAYTSPHVQDLLRGAPSWPSEVDPASAVAYGWQQDRMETFMSPVAATPNWAFVETARPYLIEEGASTIAVPQIEGAVWNSIINGAAGIAYFQHNNDSACGNYSLIDCSASLRDGVGRINAEVAALAPVINSPSYSWTFGDHLDTALKAHDGYAYIFAMTDGGTGTRNFTLPPGVAGDIEVVGEDREIPVVDGRFSDDFEAEYSHRAYRIDLE</sequence>
<dbReference type="Pfam" id="PF13313">
    <property type="entry name" value="DUF4082"/>
    <property type="match status" value="2"/>
</dbReference>
<feature type="compositionally biased region" description="Low complexity" evidence="1">
    <location>
        <begin position="202"/>
        <end position="224"/>
    </location>
</feature>
<dbReference type="PANTHER" id="PTHR48148">
    <property type="entry name" value="KERATINOCYTE PROLINE-RICH PROTEIN"/>
    <property type="match status" value="1"/>
</dbReference>
<proteinExistence type="predicted"/>
<dbReference type="InterPro" id="IPR025141">
    <property type="entry name" value="DUF4082"/>
</dbReference>
<feature type="region of interest" description="Disordered" evidence="1">
    <location>
        <begin position="371"/>
        <end position="425"/>
    </location>
</feature>
<feature type="compositionally biased region" description="Pro residues" evidence="1">
    <location>
        <begin position="376"/>
        <end position="417"/>
    </location>
</feature>
<feature type="domain" description="DUF4082" evidence="2">
    <location>
        <begin position="228"/>
        <end position="367"/>
    </location>
</feature>
<evidence type="ECO:0000259" key="2">
    <source>
        <dbReference type="Pfam" id="PF13313"/>
    </source>
</evidence>